<dbReference type="InterPro" id="IPR011531">
    <property type="entry name" value="HCO3_transpt-like_TM_dom"/>
</dbReference>
<evidence type="ECO:0000256" key="1">
    <source>
        <dbReference type="ARBA" id="ARBA00004141"/>
    </source>
</evidence>
<evidence type="ECO:0000259" key="6">
    <source>
        <dbReference type="Pfam" id="PF00955"/>
    </source>
</evidence>
<name>A0AAV5RBP4_PICKL</name>
<feature type="domain" description="Bicarbonate transporter-like transmembrane" evidence="6">
    <location>
        <begin position="27"/>
        <end position="193"/>
    </location>
</feature>
<feature type="transmembrane region" description="Helical" evidence="5">
    <location>
        <begin position="564"/>
        <end position="582"/>
    </location>
</feature>
<keyword evidence="8" id="KW-1185">Reference proteome</keyword>
<comment type="subcellular location">
    <subcellularLocation>
        <location evidence="1">Membrane</location>
        <topology evidence="1">Multi-pass membrane protein</topology>
    </subcellularLocation>
</comment>
<feature type="transmembrane region" description="Helical" evidence="5">
    <location>
        <begin position="58"/>
        <end position="76"/>
    </location>
</feature>
<evidence type="ECO:0000256" key="2">
    <source>
        <dbReference type="ARBA" id="ARBA00022692"/>
    </source>
</evidence>
<dbReference type="EMBL" id="BTGB01000009">
    <property type="protein sequence ID" value="GMM48991.1"/>
    <property type="molecule type" value="Genomic_DNA"/>
</dbReference>
<feature type="transmembrane region" description="Helical" evidence="5">
    <location>
        <begin position="291"/>
        <end position="312"/>
    </location>
</feature>
<feature type="domain" description="Bicarbonate transporter-like transmembrane" evidence="6">
    <location>
        <begin position="200"/>
        <end position="448"/>
    </location>
</feature>
<dbReference type="AlphaFoldDB" id="A0AAV5RBP4"/>
<dbReference type="PANTHER" id="PTHR11453:SF82">
    <property type="entry name" value="BORON TRANSPORTER 1"/>
    <property type="match status" value="1"/>
</dbReference>
<keyword evidence="3 5" id="KW-1133">Transmembrane helix</keyword>
<organism evidence="7 8">
    <name type="scientific">Pichia kluyveri</name>
    <name type="common">Yeast</name>
    <dbReference type="NCBI Taxonomy" id="36015"/>
    <lineage>
        <taxon>Eukaryota</taxon>
        <taxon>Fungi</taxon>
        <taxon>Dikarya</taxon>
        <taxon>Ascomycota</taxon>
        <taxon>Saccharomycotina</taxon>
        <taxon>Pichiomycetes</taxon>
        <taxon>Pichiales</taxon>
        <taxon>Pichiaceae</taxon>
        <taxon>Pichia</taxon>
    </lineage>
</organism>
<evidence type="ECO:0000256" key="3">
    <source>
        <dbReference type="ARBA" id="ARBA00022989"/>
    </source>
</evidence>
<reference evidence="7 8" key="1">
    <citation type="journal article" date="2023" name="Elife">
        <title>Identification of key yeast species and microbe-microbe interactions impacting larval growth of Drosophila in the wild.</title>
        <authorList>
            <person name="Mure A."/>
            <person name="Sugiura Y."/>
            <person name="Maeda R."/>
            <person name="Honda K."/>
            <person name="Sakurai N."/>
            <person name="Takahashi Y."/>
            <person name="Watada M."/>
            <person name="Katoh T."/>
            <person name="Gotoh A."/>
            <person name="Gotoh Y."/>
            <person name="Taniguchi I."/>
            <person name="Nakamura K."/>
            <person name="Hayashi T."/>
            <person name="Katayama T."/>
            <person name="Uemura T."/>
            <person name="Hattori Y."/>
        </authorList>
    </citation>
    <scope>NUCLEOTIDE SEQUENCE [LARGE SCALE GENOMIC DNA]</scope>
    <source>
        <strain evidence="7 8">PK-24</strain>
    </source>
</reference>
<feature type="transmembrane region" description="Helical" evidence="5">
    <location>
        <begin position="197"/>
        <end position="217"/>
    </location>
</feature>
<comment type="caution">
    <text evidence="7">The sequence shown here is derived from an EMBL/GenBank/DDBJ whole genome shotgun (WGS) entry which is preliminary data.</text>
</comment>
<feature type="transmembrane region" description="Helical" evidence="5">
    <location>
        <begin position="132"/>
        <end position="155"/>
    </location>
</feature>
<dbReference type="GO" id="GO:0005886">
    <property type="term" value="C:plasma membrane"/>
    <property type="evidence" value="ECO:0007669"/>
    <property type="project" value="TreeGrafter"/>
</dbReference>
<protein>
    <submittedName>
        <fullName evidence="7">Bor1 protein</fullName>
    </submittedName>
</protein>
<dbReference type="GO" id="GO:0005452">
    <property type="term" value="F:solute:inorganic anion antiporter activity"/>
    <property type="evidence" value="ECO:0007669"/>
    <property type="project" value="InterPro"/>
</dbReference>
<dbReference type="PANTHER" id="PTHR11453">
    <property type="entry name" value="ANION EXCHANGE PROTEIN"/>
    <property type="match status" value="1"/>
</dbReference>
<evidence type="ECO:0000313" key="7">
    <source>
        <dbReference type="EMBL" id="GMM48991.1"/>
    </source>
</evidence>
<dbReference type="GO" id="GO:0050801">
    <property type="term" value="P:monoatomic ion homeostasis"/>
    <property type="evidence" value="ECO:0007669"/>
    <property type="project" value="TreeGrafter"/>
</dbReference>
<dbReference type="GO" id="GO:0000324">
    <property type="term" value="C:fungal-type vacuole"/>
    <property type="evidence" value="ECO:0007669"/>
    <property type="project" value="TreeGrafter"/>
</dbReference>
<dbReference type="GO" id="GO:0080139">
    <property type="term" value="F:borate efflux transmembrane transporter activity"/>
    <property type="evidence" value="ECO:0007669"/>
    <property type="project" value="TreeGrafter"/>
</dbReference>
<accession>A0AAV5RBP4</accession>
<dbReference type="Proteomes" id="UP001378960">
    <property type="component" value="Unassembled WGS sequence"/>
</dbReference>
<keyword evidence="2 5" id="KW-0812">Transmembrane</keyword>
<proteinExistence type="predicted"/>
<dbReference type="Gene3D" id="1.10.287.570">
    <property type="entry name" value="Helical hairpin bin"/>
    <property type="match status" value="1"/>
</dbReference>
<dbReference type="Pfam" id="PF00955">
    <property type="entry name" value="HCO3_cotransp"/>
    <property type="match status" value="2"/>
</dbReference>
<keyword evidence="4 5" id="KW-0472">Membrane</keyword>
<dbReference type="InterPro" id="IPR003020">
    <property type="entry name" value="HCO3_transpt_euk"/>
</dbReference>
<evidence type="ECO:0000256" key="5">
    <source>
        <dbReference type="SAM" id="Phobius"/>
    </source>
</evidence>
<gene>
    <name evidence="7" type="ORF">DAPK24_055890</name>
</gene>
<feature type="transmembrane region" description="Helical" evidence="5">
    <location>
        <begin position="333"/>
        <end position="355"/>
    </location>
</feature>
<feature type="transmembrane region" description="Helical" evidence="5">
    <location>
        <begin position="409"/>
        <end position="433"/>
    </location>
</feature>
<evidence type="ECO:0000313" key="8">
    <source>
        <dbReference type="Proteomes" id="UP001378960"/>
    </source>
</evidence>
<sequence>MSFTAWYNERINSYKNNQLFHLRDTGKGIYYDIKDRLIKYYVSDIKDGLTYRTIPSTVYIFFTNLLPALAFAQDMFDHTNNSYGVNEVLLASAMGGIVFGLFAGSPLCIVGVTGPISIFNYTVYEIVVPKNIPYFPFMCWICLWSMLFHFILAFTNSVNFMRYVTKFSCDVFGFFINIVYIQKGIQILTHQFSLTDTAGAFASIMLALIMAIFGISAQIFGTKSHYLSHNIRSFIRDYSTPLCVIFFTGFIHFGGRLDDVKFPKLPITRSFHPTDTINRGPNWLIHFWEDITVGQVFLAIPFAILLTILFYYDHNISSLMCQSSEFPLKKPASFHYDFFLLGVTTGIAGLIGIPAPNGLIPQAPLHTYSLCIYEYDYKTGINKITKVVEQRLSNTFQGLITLVMMTRPFLVVLGLIPQGVLAGLFWIMAITTIDGTDVVRRLRFIFTDDLWKTKLSKIVIDDDNKAKLKNNVNGVDDNCNSLESNFGRDDNENDTVKKVNSTCHEFNNNDRNGQSQSDDEIEHIIPADFPVEYFKTDPKYFKIYVVLELLAFAGEYSITCTKGAIGFPGVLMLILILVPILFPKIFPKEQLELLDGDAADELIMNSLKLKDSKNKTDLENSTNELVEMEHISRLAGN</sequence>
<feature type="transmembrane region" description="Helical" evidence="5">
    <location>
        <begin position="238"/>
        <end position="255"/>
    </location>
</feature>
<dbReference type="GO" id="GO:0006820">
    <property type="term" value="P:monoatomic anion transport"/>
    <property type="evidence" value="ECO:0007669"/>
    <property type="project" value="InterPro"/>
</dbReference>
<feature type="transmembrane region" description="Helical" evidence="5">
    <location>
        <begin position="88"/>
        <end position="112"/>
    </location>
</feature>
<evidence type="ECO:0000256" key="4">
    <source>
        <dbReference type="ARBA" id="ARBA00023136"/>
    </source>
</evidence>